<proteinExistence type="predicted"/>
<dbReference type="AlphaFoldDB" id="A0A396HZ43"/>
<reference evidence="2" key="1">
    <citation type="journal article" date="2018" name="Nat. Plants">
        <title>Whole-genome landscape of Medicago truncatula symbiotic genes.</title>
        <authorList>
            <person name="Pecrix Y."/>
            <person name="Staton S.E."/>
            <person name="Sallet E."/>
            <person name="Lelandais-Briere C."/>
            <person name="Moreau S."/>
            <person name="Carrere S."/>
            <person name="Blein T."/>
            <person name="Jardinaud M.F."/>
            <person name="Latrasse D."/>
            <person name="Zouine M."/>
            <person name="Zahm M."/>
            <person name="Kreplak J."/>
            <person name="Mayjonade B."/>
            <person name="Satge C."/>
            <person name="Perez M."/>
            <person name="Cauet S."/>
            <person name="Marande W."/>
            <person name="Chantry-Darmon C."/>
            <person name="Lopez-Roques C."/>
            <person name="Bouchez O."/>
            <person name="Berard A."/>
            <person name="Debelle F."/>
            <person name="Munos S."/>
            <person name="Bendahmane A."/>
            <person name="Berges H."/>
            <person name="Niebel A."/>
            <person name="Buitink J."/>
            <person name="Frugier F."/>
            <person name="Benhamed M."/>
            <person name="Crespi M."/>
            <person name="Gouzy J."/>
            <person name="Gamas P."/>
        </authorList>
    </citation>
    <scope>NUCLEOTIDE SEQUENCE [LARGE SCALE GENOMIC DNA]</scope>
    <source>
        <strain evidence="2">cv. Jemalong A17</strain>
    </source>
</reference>
<evidence type="ECO:0000313" key="1">
    <source>
        <dbReference type="EMBL" id="RHN56675.1"/>
    </source>
</evidence>
<protein>
    <submittedName>
        <fullName evidence="1">Uncharacterized protein</fullName>
    </submittedName>
</protein>
<sequence>MHSMPPKPAKTSSKDLEEALQATEQRLENSITASHHHFTEQLEVMNTRLNQQQHHVDARDANLQTLLDECHETLVTILAVVLQTRQPDPPPPPISSGDRE</sequence>
<evidence type="ECO:0000313" key="2">
    <source>
        <dbReference type="Proteomes" id="UP000265566"/>
    </source>
</evidence>
<organism evidence="1 2">
    <name type="scientific">Medicago truncatula</name>
    <name type="common">Barrel medic</name>
    <name type="synonym">Medicago tribuloides</name>
    <dbReference type="NCBI Taxonomy" id="3880"/>
    <lineage>
        <taxon>Eukaryota</taxon>
        <taxon>Viridiplantae</taxon>
        <taxon>Streptophyta</taxon>
        <taxon>Embryophyta</taxon>
        <taxon>Tracheophyta</taxon>
        <taxon>Spermatophyta</taxon>
        <taxon>Magnoliopsida</taxon>
        <taxon>eudicotyledons</taxon>
        <taxon>Gunneridae</taxon>
        <taxon>Pentapetalae</taxon>
        <taxon>rosids</taxon>
        <taxon>fabids</taxon>
        <taxon>Fabales</taxon>
        <taxon>Fabaceae</taxon>
        <taxon>Papilionoideae</taxon>
        <taxon>50 kb inversion clade</taxon>
        <taxon>NPAAA clade</taxon>
        <taxon>Hologalegina</taxon>
        <taxon>IRL clade</taxon>
        <taxon>Trifolieae</taxon>
        <taxon>Medicago</taxon>
    </lineage>
</organism>
<accession>A0A396HZ43</accession>
<dbReference type="Proteomes" id="UP000265566">
    <property type="component" value="Chromosome 5"/>
</dbReference>
<gene>
    <name evidence="1" type="ORF">MtrunA17_Chr5g0432001</name>
</gene>
<comment type="caution">
    <text evidence="1">The sequence shown here is derived from an EMBL/GenBank/DDBJ whole genome shotgun (WGS) entry which is preliminary data.</text>
</comment>
<dbReference type="Gramene" id="rna32112">
    <property type="protein sequence ID" value="RHN56675.1"/>
    <property type="gene ID" value="gene32112"/>
</dbReference>
<dbReference type="EMBL" id="PSQE01000005">
    <property type="protein sequence ID" value="RHN56675.1"/>
    <property type="molecule type" value="Genomic_DNA"/>
</dbReference>
<name>A0A396HZ43_MEDTR</name>